<dbReference type="Pfam" id="PF07084">
    <property type="entry name" value="Spot_14"/>
    <property type="match status" value="1"/>
</dbReference>
<dbReference type="InterPro" id="IPR009786">
    <property type="entry name" value="Spot_14"/>
</dbReference>
<sequence length="208" mass="24035">MTPTNSSMDLALTMSEKAAMPKRNQYIIDQRRQSLRMLNTRRLSSLLLDTMNECIQTIQNMEDEILLPVRLKDMPTDELIFDNSNQPDNWHEIYTFVRQMKNQLQCIYPFADDDSENGGKQSKSDSYEKQQKYLNDDEGITMLEGSSSSSSVASSEEYEQNSTTSSVPASFETIKDELKCHYYGLFQSLNGLTLMANRVRDRYREESN</sequence>
<name>A0A813QY69_ADIRI</name>
<proteinExistence type="inferred from homology"/>
<evidence type="ECO:0000313" key="7">
    <source>
        <dbReference type="EMBL" id="CAF0775482.1"/>
    </source>
</evidence>
<evidence type="ECO:0000256" key="6">
    <source>
        <dbReference type="SAM" id="MobiDB-lite"/>
    </source>
</evidence>
<accession>A0A813QY69</accession>
<evidence type="ECO:0000256" key="3">
    <source>
        <dbReference type="ARBA" id="ARBA00009488"/>
    </source>
</evidence>
<comment type="similarity">
    <text evidence="3">Belongs to the SPOT14 family.</text>
</comment>
<keyword evidence="4" id="KW-0963">Cytoplasm</keyword>
<evidence type="ECO:0000313" key="8">
    <source>
        <dbReference type="Proteomes" id="UP000663828"/>
    </source>
</evidence>
<evidence type="ECO:0000256" key="2">
    <source>
        <dbReference type="ARBA" id="ARBA00004496"/>
    </source>
</evidence>
<gene>
    <name evidence="7" type="ORF">XAT740_LOCUS1683</name>
</gene>
<organism evidence="7 8">
    <name type="scientific">Adineta ricciae</name>
    <name type="common">Rotifer</name>
    <dbReference type="NCBI Taxonomy" id="249248"/>
    <lineage>
        <taxon>Eukaryota</taxon>
        <taxon>Metazoa</taxon>
        <taxon>Spiralia</taxon>
        <taxon>Gnathifera</taxon>
        <taxon>Rotifera</taxon>
        <taxon>Eurotatoria</taxon>
        <taxon>Bdelloidea</taxon>
        <taxon>Adinetida</taxon>
        <taxon>Adinetidae</taxon>
        <taxon>Adineta</taxon>
    </lineage>
</organism>
<evidence type="ECO:0000256" key="5">
    <source>
        <dbReference type="ARBA" id="ARBA00023242"/>
    </source>
</evidence>
<dbReference type="PANTHER" id="PTHR14315">
    <property type="entry name" value="SPOT14 FAMILY MEMBER"/>
    <property type="match status" value="1"/>
</dbReference>
<dbReference type="PANTHER" id="PTHR14315:SF17">
    <property type="entry name" value="MIP21584P"/>
    <property type="match status" value="1"/>
</dbReference>
<dbReference type="AlphaFoldDB" id="A0A813QY69"/>
<comment type="subcellular location">
    <subcellularLocation>
        <location evidence="2">Cytoplasm</location>
    </subcellularLocation>
    <subcellularLocation>
        <location evidence="1">Nucleus</location>
    </subcellularLocation>
</comment>
<dbReference type="GO" id="GO:0046890">
    <property type="term" value="P:regulation of lipid biosynthetic process"/>
    <property type="evidence" value="ECO:0007669"/>
    <property type="project" value="TreeGrafter"/>
</dbReference>
<dbReference type="InterPro" id="IPR053719">
    <property type="entry name" value="Lipogen_MT_Stabilize_sf"/>
</dbReference>
<dbReference type="GO" id="GO:0005634">
    <property type="term" value="C:nucleus"/>
    <property type="evidence" value="ECO:0007669"/>
    <property type="project" value="UniProtKB-SubCell"/>
</dbReference>
<dbReference type="GO" id="GO:0005829">
    <property type="term" value="C:cytosol"/>
    <property type="evidence" value="ECO:0007669"/>
    <property type="project" value="TreeGrafter"/>
</dbReference>
<keyword evidence="5" id="KW-0539">Nucleus</keyword>
<dbReference type="EMBL" id="CAJNOR010000053">
    <property type="protein sequence ID" value="CAF0775482.1"/>
    <property type="molecule type" value="Genomic_DNA"/>
</dbReference>
<comment type="caution">
    <text evidence="7">The sequence shown here is derived from an EMBL/GenBank/DDBJ whole genome shotgun (WGS) entry which is preliminary data.</text>
</comment>
<dbReference type="Gene3D" id="6.10.140.1610">
    <property type="match status" value="1"/>
</dbReference>
<keyword evidence="8" id="KW-1185">Reference proteome</keyword>
<feature type="region of interest" description="Disordered" evidence="6">
    <location>
        <begin position="144"/>
        <end position="168"/>
    </location>
</feature>
<dbReference type="Proteomes" id="UP000663828">
    <property type="component" value="Unassembled WGS sequence"/>
</dbReference>
<feature type="compositionally biased region" description="Low complexity" evidence="6">
    <location>
        <begin position="146"/>
        <end position="155"/>
    </location>
</feature>
<evidence type="ECO:0000256" key="4">
    <source>
        <dbReference type="ARBA" id="ARBA00022490"/>
    </source>
</evidence>
<evidence type="ECO:0000256" key="1">
    <source>
        <dbReference type="ARBA" id="ARBA00004123"/>
    </source>
</evidence>
<protein>
    <submittedName>
        <fullName evidence="7">Uncharacterized protein</fullName>
    </submittedName>
</protein>
<reference evidence="7" key="1">
    <citation type="submission" date="2021-02" db="EMBL/GenBank/DDBJ databases">
        <authorList>
            <person name="Nowell W R."/>
        </authorList>
    </citation>
    <scope>NUCLEOTIDE SEQUENCE</scope>
</reference>